<name>A0ABP0XKU4_9ROSI</name>
<evidence type="ECO:0000313" key="1">
    <source>
        <dbReference type="EMBL" id="CAK9308779.1"/>
    </source>
</evidence>
<sequence length="279" mass="32380">MHRFESEASKADCLGMPGFEVSPYQDAMLDFRQGPGCNNLKIRDFDPCLLTIKNANTLALCRWNYEALIWPSLTSLQGNFMFYNLKELWWIDYNSNEGYNSNALVTFLQMCPALERVFVTVRFFRFSFTFLMKQSAAKTIDKTNSKSFLNCSYIDVKVSTPYRLILKAMAHRARTYAKNVWRRAKLEHLKLVSLKGFMDQNEEMSLIRLIKELVSVNSLFMSVIDQNSLESLVEIPSNQFKSESFISIKAEKHGSNGRNSFFKLDDAEQTWPRHPHMNL</sequence>
<accession>A0ABP0XKU4</accession>
<proteinExistence type="predicted"/>
<reference evidence="1 2" key="1">
    <citation type="submission" date="2024-03" db="EMBL/GenBank/DDBJ databases">
        <authorList>
            <person name="Gkanogiannis A."/>
            <person name="Becerra Lopez-Lavalle L."/>
        </authorList>
    </citation>
    <scope>NUCLEOTIDE SEQUENCE [LARGE SCALE GENOMIC DNA]</scope>
</reference>
<protein>
    <submittedName>
        <fullName evidence="1">Uncharacterized protein</fullName>
    </submittedName>
</protein>
<gene>
    <name evidence="1" type="ORF">CITCOLO1_LOCUS295</name>
</gene>
<dbReference type="Proteomes" id="UP001642487">
    <property type="component" value="Chromosome 1"/>
</dbReference>
<keyword evidence="2" id="KW-1185">Reference proteome</keyword>
<organism evidence="1 2">
    <name type="scientific">Citrullus colocynthis</name>
    <name type="common">colocynth</name>
    <dbReference type="NCBI Taxonomy" id="252529"/>
    <lineage>
        <taxon>Eukaryota</taxon>
        <taxon>Viridiplantae</taxon>
        <taxon>Streptophyta</taxon>
        <taxon>Embryophyta</taxon>
        <taxon>Tracheophyta</taxon>
        <taxon>Spermatophyta</taxon>
        <taxon>Magnoliopsida</taxon>
        <taxon>eudicotyledons</taxon>
        <taxon>Gunneridae</taxon>
        <taxon>Pentapetalae</taxon>
        <taxon>rosids</taxon>
        <taxon>fabids</taxon>
        <taxon>Cucurbitales</taxon>
        <taxon>Cucurbitaceae</taxon>
        <taxon>Benincaseae</taxon>
        <taxon>Citrullus</taxon>
    </lineage>
</organism>
<dbReference type="EMBL" id="OZ021735">
    <property type="protein sequence ID" value="CAK9308779.1"/>
    <property type="molecule type" value="Genomic_DNA"/>
</dbReference>
<evidence type="ECO:0000313" key="2">
    <source>
        <dbReference type="Proteomes" id="UP001642487"/>
    </source>
</evidence>